<dbReference type="Proteomes" id="UP001302367">
    <property type="component" value="Chromosome 3"/>
</dbReference>
<dbReference type="EMBL" id="CP134186">
    <property type="protein sequence ID" value="WPA99762.1"/>
    <property type="molecule type" value="Genomic_DNA"/>
</dbReference>
<reference evidence="5 7" key="2">
    <citation type="submission" date="2023-09" db="EMBL/GenBank/DDBJ databases">
        <title>Complete-Gapless Cercospora beticola genome.</title>
        <authorList>
            <person name="Wyatt N.A."/>
            <person name="Spanner R.E."/>
            <person name="Bolton M.D."/>
        </authorList>
    </citation>
    <scope>NUCLEOTIDE SEQUENCE [LARGE SCALE GENOMIC DNA]</scope>
    <source>
        <strain evidence="5">Cb09-40</strain>
    </source>
</reference>
<reference evidence="4 6" key="1">
    <citation type="submission" date="2015-10" db="EMBL/GenBank/DDBJ databases">
        <title>The cercosporin biosynthetic gene cluster was horizontally transferred to several fungal lineages and shown to be expanded in Cercospora beticola based on microsynteny with recipient genomes.</title>
        <authorList>
            <person name="De Jonge R."/>
            <person name="Ebert M.K."/>
            <person name="Suttle J.C."/>
            <person name="Jurick Ii W.M."/>
            <person name="Secor G.A."/>
            <person name="Thomma B.P."/>
            <person name="Van De Peer Y."/>
            <person name="Bolton M.D."/>
        </authorList>
    </citation>
    <scope>NUCLEOTIDE SEQUENCE [LARGE SCALE GENOMIC DNA]</scope>
    <source>
        <strain evidence="4 6">09-40</strain>
    </source>
</reference>
<dbReference type="EMBL" id="LKMD01000101">
    <property type="protein sequence ID" value="PIA99555.1"/>
    <property type="molecule type" value="Genomic_DNA"/>
</dbReference>
<dbReference type="Pfam" id="PF00106">
    <property type="entry name" value="adh_short"/>
    <property type="match status" value="1"/>
</dbReference>
<protein>
    <recommendedName>
        <fullName evidence="3">Ketoreductase domain-containing protein</fullName>
    </recommendedName>
</protein>
<dbReference type="InterPro" id="IPR036291">
    <property type="entry name" value="NAD(P)-bd_dom_sf"/>
</dbReference>
<dbReference type="OrthoDB" id="1933717at2759"/>
<evidence type="ECO:0000313" key="7">
    <source>
        <dbReference type="Proteomes" id="UP001302367"/>
    </source>
</evidence>
<proteinExistence type="inferred from homology"/>
<dbReference type="Gene3D" id="3.40.50.720">
    <property type="entry name" value="NAD(P)-binding Rossmann-like Domain"/>
    <property type="match status" value="1"/>
</dbReference>
<name>A0A2G5I420_CERBT</name>
<dbReference type="InterPro" id="IPR057326">
    <property type="entry name" value="KR_dom"/>
</dbReference>
<dbReference type="AlphaFoldDB" id="A0A2G5I420"/>
<evidence type="ECO:0000313" key="4">
    <source>
        <dbReference type="EMBL" id="PIA99555.1"/>
    </source>
</evidence>
<dbReference type="InterPro" id="IPR002347">
    <property type="entry name" value="SDR_fam"/>
</dbReference>
<dbReference type="SMART" id="SM00822">
    <property type="entry name" value="PKS_KR"/>
    <property type="match status" value="1"/>
</dbReference>
<dbReference type="SUPFAM" id="SSF51735">
    <property type="entry name" value="NAD(P)-binding Rossmann-fold domains"/>
    <property type="match status" value="1"/>
</dbReference>
<keyword evidence="2" id="KW-0560">Oxidoreductase</keyword>
<dbReference type="GO" id="GO:0016491">
    <property type="term" value="F:oxidoreductase activity"/>
    <property type="evidence" value="ECO:0007669"/>
    <property type="project" value="UniProtKB-KW"/>
</dbReference>
<evidence type="ECO:0000256" key="1">
    <source>
        <dbReference type="ARBA" id="ARBA00006484"/>
    </source>
</evidence>
<dbReference type="CDD" id="cd05233">
    <property type="entry name" value="SDR_c"/>
    <property type="match status" value="1"/>
</dbReference>
<keyword evidence="7" id="KW-1185">Reference proteome</keyword>
<evidence type="ECO:0000256" key="2">
    <source>
        <dbReference type="ARBA" id="ARBA00023002"/>
    </source>
</evidence>
<feature type="domain" description="Ketoreductase" evidence="3">
    <location>
        <begin position="32"/>
        <end position="223"/>
    </location>
</feature>
<gene>
    <name evidence="4" type="ORF">CB0940_02616</name>
    <name evidence="5" type="ORF">RHO25_004381</name>
</gene>
<dbReference type="Proteomes" id="UP000230605">
    <property type="component" value="Chromosome 3"/>
</dbReference>
<evidence type="ECO:0000313" key="6">
    <source>
        <dbReference type="Proteomes" id="UP000230605"/>
    </source>
</evidence>
<organism evidence="4 6">
    <name type="scientific">Cercospora beticola</name>
    <name type="common">Sugarbeet leaf spot fungus</name>
    <dbReference type="NCBI Taxonomy" id="122368"/>
    <lineage>
        <taxon>Eukaryota</taxon>
        <taxon>Fungi</taxon>
        <taxon>Dikarya</taxon>
        <taxon>Ascomycota</taxon>
        <taxon>Pezizomycotina</taxon>
        <taxon>Dothideomycetes</taxon>
        <taxon>Dothideomycetidae</taxon>
        <taxon>Mycosphaerellales</taxon>
        <taxon>Mycosphaerellaceae</taxon>
        <taxon>Cercospora</taxon>
    </lineage>
</organism>
<dbReference type="PANTHER" id="PTHR42901:SF1">
    <property type="entry name" value="ALCOHOL DEHYDROGENASE"/>
    <property type="match status" value="1"/>
</dbReference>
<dbReference type="PRINTS" id="PR00081">
    <property type="entry name" value="GDHRDH"/>
</dbReference>
<sequence>MAPTYPSFTSTYHHDQYPAIDPTQPALDCSDKIVIITGGGRGIGQAIAIGFARAHAKGIVLLGRTQASLEESANKIKTISPSTDVLLTVADIQQPDQVQSAFSTAIAHFNTVPDILINNAGALLGSGTIIDVEIEDIWSSFEINTRGTLIVSQAFLRANRSQTPDANRTIINVSSGSAHIPYAPGAAAYSCAKNAAARIMEFLHHENPEWKVFNIQPGVVATDMAKQAARKALDSPELSAGLAVWLAVSPEARWFNGKFVWANWDVGELLERKEEIVERHLLSFTLKGWADDVSTDSLIEIARGVTRNAERE</sequence>
<evidence type="ECO:0000313" key="5">
    <source>
        <dbReference type="EMBL" id="WPA99762.1"/>
    </source>
</evidence>
<accession>A0A2G5I420</accession>
<dbReference type="PANTHER" id="PTHR42901">
    <property type="entry name" value="ALCOHOL DEHYDROGENASE"/>
    <property type="match status" value="1"/>
</dbReference>
<comment type="similarity">
    <text evidence="1">Belongs to the short-chain dehydrogenases/reductases (SDR) family.</text>
</comment>
<evidence type="ECO:0000259" key="3">
    <source>
        <dbReference type="SMART" id="SM00822"/>
    </source>
</evidence>